<dbReference type="RefSeq" id="WP_319629193.1">
    <property type="nucleotide sequence ID" value="NZ_JAWXRB010000005.1"/>
</dbReference>
<name>A0AAJ2SAC3_9ENTR</name>
<protein>
    <submittedName>
        <fullName evidence="1">Uncharacterized protein</fullName>
    </submittedName>
</protein>
<gene>
    <name evidence="1" type="ORF">SIL20_14300</name>
</gene>
<evidence type="ECO:0000313" key="2">
    <source>
        <dbReference type="Proteomes" id="UP001282336"/>
    </source>
</evidence>
<reference evidence="1" key="1">
    <citation type="submission" date="2023-11" db="EMBL/GenBank/DDBJ databases">
        <title>Scandinavium wanjuensis sp. nov., isolated from lettuce South Korea.</title>
        <authorList>
            <person name="Park J."/>
            <person name="Park S."/>
            <person name="Oh K.K."/>
            <person name="Cho G.S."/>
            <person name="Franz C.M.A.P."/>
        </authorList>
    </citation>
    <scope>NUCLEOTIDE SEQUENCE</scope>
    <source>
        <strain evidence="1">V105_12</strain>
    </source>
</reference>
<evidence type="ECO:0000313" key="1">
    <source>
        <dbReference type="EMBL" id="MDX6032676.1"/>
    </source>
</evidence>
<accession>A0AAJ2SAC3</accession>
<dbReference type="Proteomes" id="UP001282336">
    <property type="component" value="Unassembled WGS sequence"/>
</dbReference>
<organism evidence="1 2">
    <name type="scientific">Scandinavium lactucae</name>
    <dbReference type="NCBI Taxonomy" id="3095028"/>
    <lineage>
        <taxon>Bacteria</taxon>
        <taxon>Pseudomonadati</taxon>
        <taxon>Pseudomonadota</taxon>
        <taxon>Gammaproteobacteria</taxon>
        <taxon>Enterobacterales</taxon>
        <taxon>Enterobacteriaceae</taxon>
        <taxon>Scandinavium</taxon>
    </lineage>
</organism>
<comment type="caution">
    <text evidence="1">The sequence shown here is derived from an EMBL/GenBank/DDBJ whole genome shotgun (WGS) entry which is preliminary data.</text>
</comment>
<dbReference type="AlphaFoldDB" id="A0AAJ2SAC3"/>
<sequence length="170" mass="18411">MHKRSLILTTLVVCGGGVFGTAAEQKVVEEPVVVPAPIQEHISQLVEDDFSYNQMQRRLSQEVELAKLRLQMAKLKSEAAELVPSPVMAQSPSPTSAESADKKVPAVAQYNGEPKILMVSQLAGITRAAISIGDKTIFVRPGDVFPANGKEYMVHQGSGIKNAFVKEVLR</sequence>
<dbReference type="EMBL" id="JAWXRC010000030">
    <property type="protein sequence ID" value="MDX6032676.1"/>
    <property type="molecule type" value="Genomic_DNA"/>
</dbReference>
<proteinExistence type="predicted"/>